<evidence type="ECO:0000313" key="6">
    <source>
        <dbReference type="Proteomes" id="UP000481339"/>
    </source>
</evidence>
<protein>
    <submittedName>
        <fullName evidence="5">NAD(P)/FAD-dependent oxidoreductase</fullName>
    </submittedName>
</protein>
<dbReference type="GO" id="GO:0004791">
    <property type="term" value="F:thioredoxin-disulfide reductase (NADPH) activity"/>
    <property type="evidence" value="ECO:0007669"/>
    <property type="project" value="UniProtKB-EC"/>
</dbReference>
<dbReference type="OrthoDB" id="9786503at2"/>
<dbReference type="InterPro" id="IPR023753">
    <property type="entry name" value="FAD/NAD-binding_dom"/>
</dbReference>
<comment type="catalytic activity">
    <reaction evidence="3">
        <text>[thioredoxin]-dithiol + NADP(+) = [thioredoxin]-disulfide + NADPH + H(+)</text>
        <dbReference type="Rhea" id="RHEA:20345"/>
        <dbReference type="Rhea" id="RHEA-COMP:10698"/>
        <dbReference type="Rhea" id="RHEA-COMP:10700"/>
        <dbReference type="ChEBI" id="CHEBI:15378"/>
        <dbReference type="ChEBI" id="CHEBI:29950"/>
        <dbReference type="ChEBI" id="CHEBI:50058"/>
        <dbReference type="ChEBI" id="CHEBI:57783"/>
        <dbReference type="ChEBI" id="CHEBI:58349"/>
        <dbReference type="EC" id="1.8.1.9"/>
    </reaction>
</comment>
<accession>A0A7C8BNK1</accession>
<sequence length="305" mass="32125">MTIHDCIVVGGGPAGLSAALVLARARRDVLVIDGNRPRNRATYMSHGFITRDGTPPMRLRELGREDLARYPNVTFQWGEVVAVAGGDGDFTVTVTGVRGGPSGEVRARKILLATGVQETLPAVPDLIGYYGSSIFSCVHCDGWERREQSLVVMGENPELVNTAKRASQWADQEIVLTNGSGVVEAAEAAVLGRRGIVVDDTPIVHLRGDHGTLSGVELADGRVIAATGGFVQPEWSLPQFVAELVPTAADLGGVKTDEYGRSGVPGVYAAGDVRGVTPSQLIIAAGEGARAATGLNNDLIFARFE</sequence>
<reference evidence="5 6" key="1">
    <citation type="submission" date="2019-09" db="EMBL/GenBank/DDBJ databases">
        <title>Phylogeny of genus Pseudoclavibacter and closely related genus.</title>
        <authorList>
            <person name="Li Y."/>
        </authorList>
    </citation>
    <scope>NUCLEOTIDE SEQUENCE [LARGE SCALE GENOMIC DNA]</scope>
    <source>
        <strain evidence="5 6">JCM 16921</strain>
    </source>
</reference>
<keyword evidence="1" id="KW-0285">Flavoprotein</keyword>
<dbReference type="SUPFAM" id="SSF51905">
    <property type="entry name" value="FAD/NAD(P)-binding domain"/>
    <property type="match status" value="1"/>
</dbReference>
<evidence type="ECO:0000256" key="3">
    <source>
        <dbReference type="ARBA" id="ARBA00048132"/>
    </source>
</evidence>
<evidence type="ECO:0000313" key="5">
    <source>
        <dbReference type="EMBL" id="KAB1632381.1"/>
    </source>
</evidence>
<dbReference type="PRINTS" id="PR00368">
    <property type="entry name" value="FADPNR"/>
</dbReference>
<dbReference type="Proteomes" id="UP000481339">
    <property type="component" value="Unassembled WGS sequence"/>
</dbReference>
<proteinExistence type="predicted"/>
<evidence type="ECO:0000256" key="1">
    <source>
        <dbReference type="ARBA" id="ARBA00022630"/>
    </source>
</evidence>
<dbReference type="Pfam" id="PF07992">
    <property type="entry name" value="Pyr_redox_2"/>
    <property type="match status" value="1"/>
</dbReference>
<evidence type="ECO:0000259" key="4">
    <source>
        <dbReference type="Pfam" id="PF07992"/>
    </source>
</evidence>
<name>A0A7C8BNK1_9MICO</name>
<organism evidence="5 6">
    <name type="scientific">Pseudoclavibacter caeni</name>
    <dbReference type="NCBI Taxonomy" id="908846"/>
    <lineage>
        <taxon>Bacteria</taxon>
        <taxon>Bacillati</taxon>
        <taxon>Actinomycetota</taxon>
        <taxon>Actinomycetes</taxon>
        <taxon>Micrococcales</taxon>
        <taxon>Microbacteriaceae</taxon>
        <taxon>Pseudoclavibacter</taxon>
    </lineage>
</organism>
<gene>
    <name evidence="5" type="ORF">F8O02_05075</name>
</gene>
<evidence type="ECO:0000256" key="2">
    <source>
        <dbReference type="ARBA" id="ARBA00023002"/>
    </source>
</evidence>
<dbReference type="PANTHER" id="PTHR48105">
    <property type="entry name" value="THIOREDOXIN REDUCTASE 1-RELATED-RELATED"/>
    <property type="match status" value="1"/>
</dbReference>
<dbReference type="InterPro" id="IPR036188">
    <property type="entry name" value="FAD/NAD-bd_sf"/>
</dbReference>
<keyword evidence="6" id="KW-1185">Reference proteome</keyword>
<keyword evidence="2" id="KW-0560">Oxidoreductase</keyword>
<comment type="caution">
    <text evidence="5">The sequence shown here is derived from an EMBL/GenBank/DDBJ whole genome shotgun (WGS) entry which is preliminary data.</text>
</comment>
<dbReference type="AlphaFoldDB" id="A0A7C8BNK1"/>
<dbReference type="InterPro" id="IPR050097">
    <property type="entry name" value="Ferredoxin-NADP_redctase_2"/>
</dbReference>
<feature type="domain" description="FAD/NAD(P)-binding" evidence="4">
    <location>
        <begin position="5"/>
        <end position="288"/>
    </location>
</feature>
<dbReference type="Gene3D" id="3.50.50.60">
    <property type="entry name" value="FAD/NAD(P)-binding domain"/>
    <property type="match status" value="2"/>
</dbReference>
<dbReference type="PRINTS" id="PR00469">
    <property type="entry name" value="PNDRDTASEII"/>
</dbReference>
<dbReference type="RefSeq" id="WP_158036159.1">
    <property type="nucleotide sequence ID" value="NZ_BAAAZV010000017.1"/>
</dbReference>
<dbReference type="EMBL" id="WBKA01000003">
    <property type="protein sequence ID" value="KAB1632381.1"/>
    <property type="molecule type" value="Genomic_DNA"/>
</dbReference>